<dbReference type="Pfam" id="PF13170">
    <property type="entry name" value="DUF4003"/>
    <property type="match status" value="1"/>
</dbReference>
<dbReference type="Proteomes" id="UP000746471">
    <property type="component" value="Unassembled WGS sequence"/>
</dbReference>
<proteinExistence type="predicted"/>
<reference evidence="1 2" key="1">
    <citation type="submission" date="2021-05" db="EMBL/GenBank/DDBJ databases">
        <title>Fusibacter ferrireducens sp. nov., an anaerobic, sulfur- and Fe-reducing bacterium isolated from the mangrove sediment.</title>
        <authorList>
            <person name="Qiu D."/>
        </authorList>
    </citation>
    <scope>NUCLEOTIDE SEQUENCE [LARGE SCALE GENOMIC DNA]</scope>
    <source>
        <strain evidence="1 2">DSM 12116</strain>
    </source>
</reference>
<keyword evidence="2" id="KW-1185">Reference proteome</keyword>
<evidence type="ECO:0000313" key="2">
    <source>
        <dbReference type="Proteomes" id="UP000746471"/>
    </source>
</evidence>
<organism evidence="1 2">
    <name type="scientific">Fusibacter paucivorans</name>
    <dbReference type="NCBI Taxonomy" id="76009"/>
    <lineage>
        <taxon>Bacteria</taxon>
        <taxon>Bacillati</taxon>
        <taxon>Bacillota</taxon>
        <taxon>Clostridia</taxon>
        <taxon>Eubacteriales</taxon>
        <taxon>Eubacteriales Family XII. Incertae Sedis</taxon>
        <taxon>Fusibacter</taxon>
    </lineage>
</organism>
<gene>
    <name evidence="1" type="ORF">KHM83_00730</name>
</gene>
<protein>
    <submittedName>
        <fullName evidence="1">DUF4003 domain-containing protein</fullName>
    </submittedName>
</protein>
<dbReference type="InterPro" id="IPR025062">
    <property type="entry name" value="DUF4003"/>
</dbReference>
<name>A0ABS5PK03_9FIRM</name>
<evidence type="ECO:0000313" key="1">
    <source>
        <dbReference type="EMBL" id="MBS7525192.1"/>
    </source>
</evidence>
<dbReference type="RefSeq" id="WP_213234976.1">
    <property type="nucleotide sequence ID" value="NZ_JAHBCL010000001.1"/>
</dbReference>
<sequence length="331" mass="36555">MRNSLSTLCDHFIENRDNIKKTFNWESAYLIPICAAMFANERQKPDANKMKHCRDILKEQVGLFSNFRGTGKLVMITMMAIDHNPEHKLENALEVYSSLKKHFFTSQYLPLVSMMITNMAGSVRYDTIAARTRHIYELMKHDHPFLTSSEDSVFAALLAMSELTDEQIVEETKRCYDCLKPEFFSGNAVQSLSHVLALCEGIAEDKCRKTLTLFNALKERGRKYGTNYELATLGVLAMIPADEASVIDDILSVDRFLSEQKGYGIFGIDKKQRLMHAGMLVTSDYIGVPDGLTSSTAVNAAMSLIAAQQAAMCAVIASTSAAASSSGSGGA</sequence>
<comment type="caution">
    <text evidence="1">The sequence shown here is derived from an EMBL/GenBank/DDBJ whole genome shotgun (WGS) entry which is preliminary data.</text>
</comment>
<accession>A0ABS5PK03</accession>
<dbReference type="EMBL" id="JAHBCL010000001">
    <property type="protein sequence ID" value="MBS7525192.1"/>
    <property type="molecule type" value="Genomic_DNA"/>
</dbReference>